<keyword evidence="3" id="KW-1185">Reference proteome</keyword>
<dbReference type="RefSeq" id="WP_252664217.1">
    <property type="nucleotide sequence ID" value="NZ_CP098611.1"/>
</dbReference>
<accession>A0ABY5ASE8</accession>
<sequence>MQSSANSHFTNAQDTSLCPGDAPANRQTGDRLYWFYTQFEGVMEMYAEADAVSNYLDVHQEWFRRCAAPMQVTPLGVNGYDLTIGKFGALGYYVEPKIGLELVPQRDRIYRIETIPIPNYTPPGYDVEFRATQVLEPLALEELEHPGYPITRVSWELDLNVGVVFPKFIRSLSPNLIQRTGDRLIKQIVKQVSRRLTCKVQEDFHDQLGCEALNQYHHLRKTRTSFACFPKASQES</sequence>
<evidence type="ECO:0000256" key="1">
    <source>
        <dbReference type="SAM" id="MobiDB-lite"/>
    </source>
</evidence>
<feature type="compositionally biased region" description="Polar residues" evidence="1">
    <location>
        <begin position="1"/>
        <end position="16"/>
    </location>
</feature>
<protein>
    <submittedName>
        <fullName evidence="2">DUF1997 domain-containing protein</fullName>
    </submittedName>
</protein>
<evidence type="ECO:0000313" key="2">
    <source>
        <dbReference type="EMBL" id="USR92145.1"/>
    </source>
</evidence>
<name>A0ABY5ASE8_9CYAN</name>
<dbReference type="Gene3D" id="3.30.530.20">
    <property type="match status" value="1"/>
</dbReference>
<gene>
    <name evidence="2" type="ORF">NEA10_05315</name>
</gene>
<proteinExistence type="predicted"/>
<reference evidence="2" key="1">
    <citation type="submission" date="2022-06" db="EMBL/GenBank/DDBJ databases">
        <title>Genome sequence of Phormidium yuhuli AB48 isolated from an industrial photobioreactor environment.</title>
        <authorList>
            <person name="Qiu Y."/>
            <person name="Noonan A.J.C."/>
            <person name="Dofher K."/>
            <person name="Koch M."/>
            <person name="Kieft B."/>
            <person name="Lin X."/>
            <person name="Ziels R.M."/>
            <person name="Hallam S.J."/>
        </authorList>
    </citation>
    <scope>NUCLEOTIDE SEQUENCE</scope>
    <source>
        <strain evidence="2">AB48</strain>
    </source>
</reference>
<organism evidence="2 3">
    <name type="scientific">Phormidium yuhuli AB48</name>
    <dbReference type="NCBI Taxonomy" id="2940671"/>
    <lineage>
        <taxon>Bacteria</taxon>
        <taxon>Bacillati</taxon>
        <taxon>Cyanobacteriota</taxon>
        <taxon>Cyanophyceae</taxon>
        <taxon>Oscillatoriophycideae</taxon>
        <taxon>Oscillatoriales</taxon>
        <taxon>Oscillatoriaceae</taxon>
        <taxon>Phormidium</taxon>
        <taxon>Phormidium yuhuli</taxon>
    </lineage>
</organism>
<dbReference type="InterPro" id="IPR023393">
    <property type="entry name" value="START-like_dom_sf"/>
</dbReference>
<dbReference type="InterPro" id="IPR018971">
    <property type="entry name" value="DUF1997"/>
</dbReference>
<dbReference type="Proteomes" id="UP001056708">
    <property type="component" value="Chromosome"/>
</dbReference>
<dbReference type="EMBL" id="CP098611">
    <property type="protein sequence ID" value="USR92145.1"/>
    <property type="molecule type" value="Genomic_DNA"/>
</dbReference>
<feature type="region of interest" description="Disordered" evidence="1">
    <location>
        <begin position="1"/>
        <end position="23"/>
    </location>
</feature>
<evidence type="ECO:0000313" key="3">
    <source>
        <dbReference type="Proteomes" id="UP001056708"/>
    </source>
</evidence>
<dbReference type="Pfam" id="PF09366">
    <property type="entry name" value="DUF1997"/>
    <property type="match status" value="1"/>
</dbReference>